<dbReference type="SMART" id="SM00854">
    <property type="entry name" value="PGA_cap"/>
    <property type="match status" value="1"/>
</dbReference>
<feature type="chain" id="PRO_5013006492" evidence="2">
    <location>
        <begin position="29"/>
        <end position="499"/>
    </location>
</feature>
<dbReference type="AlphaFoldDB" id="A0A1Y6F1K2"/>
<dbReference type="Pfam" id="PF09587">
    <property type="entry name" value="PGA_cap"/>
    <property type="match status" value="1"/>
</dbReference>
<name>A0A1Y6F1K2_9HYPH</name>
<proteinExistence type="inferred from homology"/>
<organism evidence="4 5">
    <name type="scientific">Devosia lucknowensis</name>
    <dbReference type="NCBI Taxonomy" id="1096929"/>
    <lineage>
        <taxon>Bacteria</taxon>
        <taxon>Pseudomonadati</taxon>
        <taxon>Pseudomonadota</taxon>
        <taxon>Alphaproteobacteria</taxon>
        <taxon>Hyphomicrobiales</taxon>
        <taxon>Devosiaceae</taxon>
        <taxon>Devosia</taxon>
    </lineage>
</organism>
<dbReference type="InterPro" id="IPR019079">
    <property type="entry name" value="Capsule_synth_CapA"/>
</dbReference>
<feature type="signal peptide" evidence="2">
    <location>
        <begin position="1"/>
        <end position="28"/>
    </location>
</feature>
<accession>A0A1Y6F1K2</accession>
<dbReference type="PANTHER" id="PTHR33393">
    <property type="entry name" value="POLYGLUTAMINE SYNTHESIS ACCESSORY PROTEIN RV0574C-RELATED"/>
    <property type="match status" value="1"/>
</dbReference>
<dbReference type="SUPFAM" id="SSF56300">
    <property type="entry name" value="Metallo-dependent phosphatases"/>
    <property type="match status" value="1"/>
</dbReference>
<sequence>MKTRNSFILTASAIALVASMGWAGAANAQSARPATDASTFVYRDLSKELANKMTGDYTIAVVGDVLMQEPMGKRIDDTLRGILQNADTTIGNMEVYMVDRQFWAGEHGYGNNWAPKEVATDWAELGFDLMGSGEAAGGEEAMKSTLRIMDDAGIKVAGYGPNMTIARTPVFQELEQGRVAMVYAYPIGPVADGPTARDKSGNSGGEEWGMNVLRLTQNVTVTPEQLEQIREIRASMVERRTEADVARAIDVPKEEDNSVEWLGRTYVAADKPGDYQYVMNNSDRQAQVLAVRGAKEYADYVIFSSHIHENRYVFQAYSQDHYPPDYVETLARELIDNGLDLFHGHGNHTIQGIEIYKGRPIFYNLGNLSVHRFGAGSNDGRPASGPQTYIEAGEVGEHWLQQDINLMAFAAEVDYKDGVATEVRIHPVDLGLRKERPWSRMNIPMTPSAADAQMILELIQEYSEPYGTEIEIRDGVGYITIDPSETVPVGTELRASWEN</sequence>
<protein>
    <submittedName>
        <fullName evidence="4">Poly-gamma-glutamate synthesis protein (Capsule biosynthesis protein)</fullName>
    </submittedName>
</protein>
<gene>
    <name evidence="4" type="ORF">SAMN06295905_1625</name>
</gene>
<dbReference type="RefSeq" id="WP_086469929.1">
    <property type="nucleotide sequence ID" value="NZ_FXWK01000001.1"/>
</dbReference>
<keyword evidence="2" id="KW-0732">Signal</keyword>
<keyword evidence="5" id="KW-1185">Reference proteome</keyword>
<dbReference type="InterPro" id="IPR029052">
    <property type="entry name" value="Metallo-depent_PP-like"/>
</dbReference>
<evidence type="ECO:0000313" key="5">
    <source>
        <dbReference type="Proteomes" id="UP000194474"/>
    </source>
</evidence>
<evidence type="ECO:0000313" key="4">
    <source>
        <dbReference type="EMBL" id="SMQ68677.1"/>
    </source>
</evidence>
<dbReference type="PANTHER" id="PTHR33393:SF13">
    <property type="entry name" value="PGA BIOSYNTHESIS PROTEIN CAPA"/>
    <property type="match status" value="1"/>
</dbReference>
<dbReference type="OrthoDB" id="9810718at2"/>
<reference evidence="5" key="1">
    <citation type="submission" date="2017-04" db="EMBL/GenBank/DDBJ databases">
        <authorList>
            <person name="Varghese N."/>
            <person name="Submissions S."/>
        </authorList>
    </citation>
    <scope>NUCLEOTIDE SEQUENCE [LARGE SCALE GENOMIC DNA]</scope>
</reference>
<dbReference type="Proteomes" id="UP000194474">
    <property type="component" value="Unassembled WGS sequence"/>
</dbReference>
<comment type="similarity">
    <text evidence="1">Belongs to the CapA family.</text>
</comment>
<evidence type="ECO:0000256" key="1">
    <source>
        <dbReference type="ARBA" id="ARBA00005662"/>
    </source>
</evidence>
<evidence type="ECO:0000259" key="3">
    <source>
        <dbReference type="SMART" id="SM00854"/>
    </source>
</evidence>
<dbReference type="InterPro" id="IPR052169">
    <property type="entry name" value="CW_Biosynth-Accessory"/>
</dbReference>
<evidence type="ECO:0000256" key="2">
    <source>
        <dbReference type="SAM" id="SignalP"/>
    </source>
</evidence>
<dbReference type="EMBL" id="FXWK01000001">
    <property type="protein sequence ID" value="SMQ68677.1"/>
    <property type="molecule type" value="Genomic_DNA"/>
</dbReference>
<feature type="domain" description="Capsule synthesis protein CapA" evidence="3">
    <location>
        <begin position="58"/>
        <end position="372"/>
    </location>
</feature>